<dbReference type="GO" id="GO:0006402">
    <property type="term" value="P:mRNA catabolic process"/>
    <property type="evidence" value="ECO:0007669"/>
    <property type="project" value="TreeGrafter"/>
</dbReference>
<dbReference type="RefSeq" id="XP_038984111.1">
    <property type="nucleotide sequence ID" value="XM_039128183.1"/>
</dbReference>
<dbReference type="AlphaFoldDB" id="A0A8B9AEB2"/>
<keyword evidence="1" id="KW-1185">Reference proteome</keyword>
<evidence type="ECO:0000313" key="1">
    <source>
        <dbReference type="Proteomes" id="UP000228380"/>
    </source>
</evidence>
<protein>
    <submittedName>
        <fullName evidence="2 3">Uncharacterized protein LOC103706492 isoform X1</fullName>
    </submittedName>
</protein>
<sequence length="189" mass="20259">MDNRDSSGSPAAVAGKDGSAMDDGLFLVTSGLAKEAAVLFQSRRYTECIDVLKQVLQKKEDDPKVLHNIAVAEYCHDGCPDPKKLFDGFDRVKTTALHVCRLVLDIALSSQDTSKAADVIQYLEKSFSVSSLSNQSDNGRLQQQPLNQFKVSGTSNIAAPDASSLDSSACANATENPLVGNLSDEALEY</sequence>
<dbReference type="PANTHER" id="PTHR12979">
    <property type="entry name" value="CCR4-NOT TRANSCRIPTION COMPLEX SUBUNIT 10"/>
    <property type="match status" value="1"/>
</dbReference>
<accession>A0A8B9AEB2</accession>
<dbReference type="RefSeq" id="XP_038984112.1">
    <property type="nucleotide sequence ID" value="XM_039128184.1"/>
</dbReference>
<dbReference type="GO" id="GO:0030014">
    <property type="term" value="C:CCR4-NOT complex"/>
    <property type="evidence" value="ECO:0007669"/>
    <property type="project" value="InterPro"/>
</dbReference>
<gene>
    <name evidence="2 3" type="primary">LOC103706492</name>
</gene>
<name>A0A8B9AEB2_PHODC</name>
<dbReference type="Proteomes" id="UP000228380">
    <property type="component" value="Chromosome 7"/>
</dbReference>
<dbReference type="KEGG" id="pda:103706492"/>
<organism evidence="1 3">
    <name type="scientific">Phoenix dactylifera</name>
    <name type="common">Date palm</name>
    <dbReference type="NCBI Taxonomy" id="42345"/>
    <lineage>
        <taxon>Eukaryota</taxon>
        <taxon>Viridiplantae</taxon>
        <taxon>Streptophyta</taxon>
        <taxon>Embryophyta</taxon>
        <taxon>Tracheophyta</taxon>
        <taxon>Spermatophyta</taxon>
        <taxon>Magnoliopsida</taxon>
        <taxon>Liliopsida</taxon>
        <taxon>Arecaceae</taxon>
        <taxon>Coryphoideae</taxon>
        <taxon>Phoeniceae</taxon>
        <taxon>Phoenix</taxon>
    </lineage>
</organism>
<reference evidence="1" key="1">
    <citation type="journal article" date="2019" name="Nat. Commun.">
        <title>Genome-wide association mapping of date palm fruit traits.</title>
        <authorList>
            <person name="Hazzouri K.M."/>
            <person name="Gros-Balthazard M."/>
            <person name="Flowers J.M."/>
            <person name="Copetti D."/>
            <person name="Lemansour A."/>
            <person name="Lebrun M."/>
            <person name="Masmoudi K."/>
            <person name="Ferrand S."/>
            <person name="Dhar M.I."/>
            <person name="Fresquez Z.A."/>
            <person name="Rosas U."/>
            <person name="Zhang J."/>
            <person name="Talag J."/>
            <person name="Lee S."/>
            <person name="Kudrna D."/>
            <person name="Powell R.F."/>
            <person name="Leitch I.J."/>
            <person name="Krueger R.R."/>
            <person name="Wing R.A."/>
            <person name="Amiri K.M.A."/>
            <person name="Purugganan M.D."/>
        </authorList>
    </citation>
    <scope>NUCLEOTIDE SEQUENCE [LARGE SCALE GENOMIC DNA]</scope>
    <source>
        <strain evidence="1">cv. Khalas</strain>
    </source>
</reference>
<reference evidence="2 3" key="2">
    <citation type="submission" date="2025-04" db="UniProtKB">
        <authorList>
            <consortium name="RefSeq"/>
        </authorList>
    </citation>
    <scope>IDENTIFICATION</scope>
    <source>
        <tissue evidence="2 3">Young leaves</tissue>
    </source>
</reference>
<evidence type="ECO:0000313" key="2">
    <source>
        <dbReference type="RefSeq" id="XP_038984111.1"/>
    </source>
</evidence>
<dbReference type="GO" id="GO:0017148">
    <property type="term" value="P:negative regulation of translation"/>
    <property type="evidence" value="ECO:0007669"/>
    <property type="project" value="TreeGrafter"/>
</dbReference>
<dbReference type="InterPro" id="IPR039740">
    <property type="entry name" value="CNOT10"/>
</dbReference>
<dbReference type="PANTHER" id="PTHR12979:SF5">
    <property type="entry name" value="CCR4-NOT TRANSCRIPTION COMPLEX SUBUNIT 10"/>
    <property type="match status" value="1"/>
</dbReference>
<dbReference type="GeneID" id="103706492"/>
<proteinExistence type="predicted"/>
<evidence type="ECO:0000313" key="3">
    <source>
        <dbReference type="RefSeq" id="XP_038984112.1"/>
    </source>
</evidence>